<proteinExistence type="predicted"/>
<dbReference type="RefSeq" id="XP_018817050.1">
    <property type="nucleotide sequence ID" value="XM_018961505.1"/>
</dbReference>
<gene>
    <name evidence="4" type="primary">LOC108988285</name>
</gene>
<dbReference type="PANTHER" id="PTHR31286:SF62">
    <property type="entry name" value="ZINC FINGER, CCHC-TYPE-LIKE PROTEIN"/>
    <property type="match status" value="1"/>
</dbReference>
<dbReference type="GeneID" id="108988285"/>
<protein>
    <submittedName>
        <fullName evidence="4">Uncharacterized protein LOC108988285</fullName>
    </submittedName>
</protein>
<feature type="domain" description="Zinc knuckle CX2CX4HX4C" evidence="2">
    <location>
        <begin position="116"/>
        <end position="161"/>
    </location>
</feature>
<dbReference type="KEGG" id="jre:108988285"/>
<feature type="compositionally biased region" description="Basic and acidic residues" evidence="1">
    <location>
        <begin position="184"/>
        <end position="195"/>
    </location>
</feature>
<dbReference type="Proteomes" id="UP000235220">
    <property type="component" value="Chromosome 7"/>
</dbReference>
<dbReference type="PANTHER" id="PTHR31286">
    <property type="entry name" value="GLYCINE-RICH CELL WALL STRUCTURAL PROTEIN 1.8-LIKE"/>
    <property type="match status" value="1"/>
</dbReference>
<dbReference type="AlphaFoldDB" id="A0A2I4ECC3"/>
<dbReference type="InterPro" id="IPR025836">
    <property type="entry name" value="Zn_knuckle_CX2CX4HX4C"/>
</dbReference>
<evidence type="ECO:0000259" key="2">
    <source>
        <dbReference type="Pfam" id="PF14392"/>
    </source>
</evidence>
<dbReference type="Gramene" id="Jr07_09930_p1">
    <property type="protein sequence ID" value="cds.Jr07_09930_p1"/>
    <property type="gene ID" value="Jr07_09930"/>
</dbReference>
<accession>A0A2I4ECC3</accession>
<evidence type="ECO:0000313" key="4">
    <source>
        <dbReference type="RefSeq" id="XP_018817050.1"/>
    </source>
</evidence>
<dbReference type="Pfam" id="PF14392">
    <property type="entry name" value="zf-CCHC_4"/>
    <property type="match status" value="1"/>
</dbReference>
<organism evidence="3 4">
    <name type="scientific">Juglans regia</name>
    <name type="common">English walnut</name>
    <dbReference type="NCBI Taxonomy" id="51240"/>
    <lineage>
        <taxon>Eukaryota</taxon>
        <taxon>Viridiplantae</taxon>
        <taxon>Streptophyta</taxon>
        <taxon>Embryophyta</taxon>
        <taxon>Tracheophyta</taxon>
        <taxon>Spermatophyta</taxon>
        <taxon>Magnoliopsida</taxon>
        <taxon>eudicotyledons</taxon>
        <taxon>Gunneridae</taxon>
        <taxon>Pentapetalae</taxon>
        <taxon>rosids</taxon>
        <taxon>fabids</taxon>
        <taxon>Fagales</taxon>
        <taxon>Juglandaceae</taxon>
        <taxon>Juglans</taxon>
    </lineage>
</organism>
<sequence length="322" mass="36471">MEKVWKVGKPLEFQEIGGDCYVITFVNRRDKWKVLDGCPWLFDSYLFVLLDFNGGLQPSLFDFDHAYLWMLNLPLSYMNKQMGELIGSSIGKVSEVDVQKDGLAWGKCLRVKVECDLRRPVARGRTIAVDGRKIWVPFQYEKLPRLCFSCGRIVHGKDGCKESEGSVVDEEERKGEAQEEERVEEASEEGKGVDDVHSQLCENRELLMKPQEIVTIPTICVGNDDQEVNELQKNNLLTGKLSSNEIEQNQDCTRSSRWKRRARTRPESGKPSSINSGVKRGTECVGDGDDMRMEGKKMKSYDDMVCDDGLGVVTAVQHHLAL</sequence>
<feature type="region of interest" description="Disordered" evidence="1">
    <location>
        <begin position="159"/>
        <end position="195"/>
    </location>
</feature>
<reference evidence="4" key="1">
    <citation type="submission" date="2025-08" db="UniProtKB">
        <authorList>
            <consortium name="RefSeq"/>
        </authorList>
    </citation>
    <scope>IDENTIFICATION</scope>
    <source>
        <tissue evidence="4">Leaves</tissue>
    </source>
</reference>
<evidence type="ECO:0000313" key="3">
    <source>
        <dbReference type="Proteomes" id="UP000235220"/>
    </source>
</evidence>
<feature type="region of interest" description="Disordered" evidence="1">
    <location>
        <begin position="246"/>
        <end position="290"/>
    </location>
</feature>
<evidence type="ECO:0000256" key="1">
    <source>
        <dbReference type="SAM" id="MobiDB-lite"/>
    </source>
</evidence>
<dbReference type="InterPro" id="IPR040256">
    <property type="entry name" value="At4g02000-like"/>
</dbReference>
<keyword evidence="3" id="KW-1185">Reference proteome</keyword>
<name>A0A2I4ECC3_JUGRE</name>